<sequence length="171" mass="18408">MKLSWIEEHWSPVEASNAKEWIIDAATAFCTARRHKNNKQPSSTTVSASSLTDRSATSNQVRGMARLASLSSLPRQVIALPVLPTLHTSTALSVPRGPSLSASNTPRGSPIPSRATTPCTPVPLSQPLPEPTSAEIAAKEEAELREDRITATHEFMRYVGAGLESPIMLNL</sequence>
<dbReference type="HOGENOM" id="CLU_1566573_0_0_1"/>
<feature type="compositionally biased region" description="Polar residues" evidence="1">
    <location>
        <begin position="39"/>
        <end position="59"/>
    </location>
</feature>
<feature type="region of interest" description="Disordered" evidence="1">
    <location>
        <begin position="91"/>
        <end position="130"/>
    </location>
</feature>
<dbReference type="InParanoid" id="A0A0C2WGE3"/>
<dbReference type="OrthoDB" id="2790258at2759"/>
<evidence type="ECO:0000313" key="2">
    <source>
        <dbReference type="EMBL" id="KIL55696.1"/>
    </source>
</evidence>
<dbReference type="AlphaFoldDB" id="A0A0C2WGE3"/>
<organism evidence="2 3">
    <name type="scientific">Amanita muscaria (strain Koide BX008)</name>
    <dbReference type="NCBI Taxonomy" id="946122"/>
    <lineage>
        <taxon>Eukaryota</taxon>
        <taxon>Fungi</taxon>
        <taxon>Dikarya</taxon>
        <taxon>Basidiomycota</taxon>
        <taxon>Agaricomycotina</taxon>
        <taxon>Agaricomycetes</taxon>
        <taxon>Agaricomycetidae</taxon>
        <taxon>Agaricales</taxon>
        <taxon>Pluteineae</taxon>
        <taxon>Amanitaceae</taxon>
        <taxon>Amanita</taxon>
    </lineage>
</organism>
<name>A0A0C2WGE3_AMAMK</name>
<evidence type="ECO:0000256" key="1">
    <source>
        <dbReference type="SAM" id="MobiDB-lite"/>
    </source>
</evidence>
<dbReference type="EMBL" id="KN818482">
    <property type="protein sequence ID" value="KIL55696.1"/>
    <property type="molecule type" value="Genomic_DNA"/>
</dbReference>
<feature type="region of interest" description="Disordered" evidence="1">
    <location>
        <begin position="34"/>
        <end position="59"/>
    </location>
</feature>
<accession>A0A0C2WGE3</accession>
<feature type="compositionally biased region" description="Pro residues" evidence="1">
    <location>
        <begin position="120"/>
        <end position="130"/>
    </location>
</feature>
<proteinExistence type="predicted"/>
<dbReference type="Proteomes" id="UP000054549">
    <property type="component" value="Unassembled WGS sequence"/>
</dbReference>
<evidence type="ECO:0000313" key="3">
    <source>
        <dbReference type="Proteomes" id="UP000054549"/>
    </source>
</evidence>
<protein>
    <submittedName>
        <fullName evidence="2">Uncharacterized protein</fullName>
    </submittedName>
</protein>
<feature type="non-terminal residue" evidence="2">
    <location>
        <position position="171"/>
    </location>
</feature>
<keyword evidence="3" id="KW-1185">Reference proteome</keyword>
<reference evidence="2 3" key="1">
    <citation type="submission" date="2014-04" db="EMBL/GenBank/DDBJ databases">
        <title>Evolutionary Origins and Diversification of the Mycorrhizal Mutualists.</title>
        <authorList>
            <consortium name="DOE Joint Genome Institute"/>
            <consortium name="Mycorrhizal Genomics Consortium"/>
            <person name="Kohler A."/>
            <person name="Kuo A."/>
            <person name="Nagy L.G."/>
            <person name="Floudas D."/>
            <person name="Copeland A."/>
            <person name="Barry K.W."/>
            <person name="Cichocki N."/>
            <person name="Veneault-Fourrey C."/>
            <person name="LaButti K."/>
            <person name="Lindquist E.A."/>
            <person name="Lipzen A."/>
            <person name="Lundell T."/>
            <person name="Morin E."/>
            <person name="Murat C."/>
            <person name="Riley R."/>
            <person name="Ohm R."/>
            <person name="Sun H."/>
            <person name="Tunlid A."/>
            <person name="Henrissat B."/>
            <person name="Grigoriev I.V."/>
            <person name="Hibbett D.S."/>
            <person name="Martin F."/>
        </authorList>
    </citation>
    <scope>NUCLEOTIDE SEQUENCE [LARGE SCALE GENOMIC DNA]</scope>
    <source>
        <strain evidence="2 3">Koide BX008</strain>
    </source>
</reference>
<gene>
    <name evidence="2" type="ORF">M378DRAFT_17698</name>
</gene>